<keyword evidence="10 19" id="KW-0479">Metal-binding</keyword>
<dbReference type="RefSeq" id="WP_379955233.1">
    <property type="nucleotide sequence ID" value="NZ_JAUYVI010000003.1"/>
</dbReference>
<dbReference type="Pfam" id="PF00034">
    <property type="entry name" value="Cytochrom_C"/>
    <property type="match status" value="1"/>
</dbReference>
<dbReference type="InterPro" id="IPR009056">
    <property type="entry name" value="Cyt_c-like_dom"/>
</dbReference>
<dbReference type="Pfam" id="PF13442">
    <property type="entry name" value="Cytochrome_CBB3"/>
    <property type="match status" value="1"/>
</dbReference>
<reference evidence="23" key="1">
    <citation type="submission" date="2023-08" db="EMBL/GenBank/DDBJ databases">
        <title>Rhodospirillaceae gen. nov., a novel taxon isolated from the Yangtze River Yuezi River estuary sludge.</title>
        <authorList>
            <person name="Ruan L."/>
        </authorList>
    </citation>
    <scope>NUCLEOTIDE SEQUENCE [LARGE SCALE GENOMIC DNA]</scope>
    <source>
        <strain evidence="23">R-7</strain>
    </source>
</reference>
<dbReference type="Pfam" id="PF14715">
    <property type="entry name" value="FixP_N"/>
    <property type="match status" value="1"/>
</dbReference>
<comment type="subunit">
    <text evidence="19">Component of the cbb3-type cytochrome c oxidase.</text>
</comment>
<comment type="cofactor">
    <cofactor evidence="19">
        <name>heme c</name>
        <dbReference type="ChEBI" id="CHEBI:61717"/>
    </cofactor>
    <text evidence="19">Binds 2 heme C groups per subunit.</text>
</comment>
<dbReference type="EMBL" id="JAUYVI010000003">
    <property type="protein sequence ID" value="MDQ7247798.1"/>
    <property type="molecule type" value="Genomic_DNA"/>
</dbReference>
<comment type="subcellular location">
    <subcellularLocation>
        <location evidence="1 19">Cell inner membrane</location>
    </subcellularLocation>
</comment>
<evidence type="ECO:0000256" key="12">
    <source>
        <dbReference type="ARBA" id="ARBA00022781"/>
    </source>
</evidence>
<feature type="transmembrane region" description="Helical" evidence="20">
    <location>
        <begin position="32"/>
        <end position="51"/>
    </location>
</feature>
<dbReference type="Gene3D" id="6.10.280.130">
    <property type="match status" value="1"/>
</dbReference>
<dbReference type="PIRSF" id="PIRSF000006">
    <property type="entry name" value="Cbb3-Cox_fixP"/>
    <property type="match status" value="1"/>
</dbReference>
<evidence type="ECO:0000313" key="23">
    <source>
        <dbReference type="Proteomes" id="UP001230156"/>
    </source>
</evidence>
<evidence type="ECO:0000256" key="1">
    <source>
        <dbReference type="ARBA" id="ARBA00004533"/>
    </source>
</evidence>
<evidence type="ECO:0000256" key="17">
    <source>
        <dbReference type="ARBA" id="ARBA00023065"/>
    </source>
</evidence>
<dbReference type="PRINTS" id="PR00605">
    <property type="entry name" value="CYTCHROMECIC"/>
</dbReference>
<keyword evidence="9 20" id="KW-0812">Transmembrane</keyword>
<dbReference type="Gene3D" id="1.10.760.10">
    <property type="entry name" value="Cytochrome c-like domain"/>
    <property type="match status" value="2"/>
</dbReference>
<comment type="pathway">
    <text evidence="2 19">Energy metabolism; oxidative phosphorylation.</text>
</comment>
<keyword evidence="17 19" id="KW-0406">Ion transport</keyword>
<keyword evidence="13 19" id="KW-0249">Electron transport</keyword>
<evidence type="ECO:0000256" key="5">
    <source>
        <dbReference type="ARBA" id="ARBA00022475"/>
    </source>
</evidence>
<dbReference type="InterPro" id="IPR032858">
    <property type="entry name" value="CcoP_N"/>
</dbReference>
<keyword evidence="5 19" id="KW-1003">Cell membrane</keyword>
<dbReference type="InterPro" id="IPR008168">
    <property type="entry name" value="Cyt_C_IC"/>
</dbReference>
<keyword evidence="23" id="KW-1185">Reference proteome</keyword>
<name>A0ABU0YMC0_9PROT</name>
<keyword evidence="16 19" id="KW-0408">Iron</keyword>
<evidence type="ECO:0000256" key="8">
    <source>
        <dbReference type="ARBA" id="ARBA00022660"/>
    </source>
</evidence>
<comment type="caution">
    <text evidence="22">The sequence shown here is derived from an EMBL/GenBank/DDBJ whole genome shotgun (WGS) entry which is preliminary data.</text>
</comment>
<evidence type="ECO:0000256" key="2">
    <source>
        <dbReference type="ARBA" id="ARBA00004673"/>
    </source>
</evidence>
<evidence type="ECO:0000256" key="4">
    <source>
        <dbReference type="ARBA" id="ARBA00022448"/>
    </source>
</evidence>
<protein>
    <recommendedName>
        <fullName evidence="19">Cbb3-type cytochrome c oxidase subunit</fullName>
    </recommendedName>
</protein>
<evidence type="ECO:0000256" key="6">
    <source>
        <dbReference type="ARBA" id="ARBA00022519"/>
    </source>
</evidence>
<feature type="domain" description="Cytochrome c" evidence="21">
    <location>
        <begin position="108"/>
        <end position="198"/>
    </location>
</feature>
<keyword evidence="6 19" id="KW-0997">Cell inner membrane</keyword>
<evidence type="ECO:0000256" key="9">
    <source>
        <dbReference type="ARBA" id="ARBA00022692"/>
    </source>
</evidence>
<evidence type="ECO:0000256" key="3">
    <source>
        <dbReference type="ARBA" id="ARBA00006113"/>
    </source>
</evidence>
<keyword evidence="8 19" id="KW-0679">Respiratory chain</keyword>
<feature type="domain" description="Cytochrome c" evidence="21">
    <location>
        <begin position="211"/>
        <end position="292"/>
    </location>
</feature>
<evidence type="ECO:0000256" key="7">
    <source>
        <dbReference type="ARBA" id="ARBA00022617"/>
    </source>
</evidence>
<dbReference type="InterPro" id="IPR038414">
    <property type="entry name" value="CcoP_N_sf"/>
</dbReference>
<dbReference type="SUPFAM" id="SSF46626">
    <property type="entry name" value="Cytochrome c"/>
    <property type="match status" value="2"/>
</dbReference>
<dbReference type="PROSITE" id="PS51007">
    <property type="entry name" value="CYTC"/>
    <property type="match status" value="2"/>
</dbReference>
<sequence length="295" mass="31616">MSDINKDELTGKPTTGHVWDGIQELNNPLPKWWLTVLYACIAFSVLWWVLYPAIPGISGYTKGVLGYDQRKVYSEQAAAAAEAQKVWIDKISASTTEQINGDAELLNFAMSGGKAIFNENCAACHAPGGAGRPAFPVLADDDWIWGGDLAQIEQTIRHGVRATTDDATRMNIMPNFGTDGVLTPEQIADVAAFVMSLSGEKSDPAAAATPESIERGKQVFADNCVACHGEQGKGNLELGAPNLTDSIWLYGGDAKTITAQITKPRHGVMPAWEGRLTDAQIKMLAVYVHALGGGQ</sequence>
<keyword evidence="4 19" id="KW-0813">Transport</keyword>
<evidence type="ECO:0000256" key="10">
    <source>
        <dbReference type="ARBA" id="ARBA00022723"/>
    </source>
</evidence>
<evidence type="ECO:0000256" key="19">
    <source>
        <dbReference type="PIRNR" id="PIRNR000006"/>
    </source>
</evidence>
<dbReference type="InterPro" id="IPR050597">
    <property type="entry name" value="Cytochrome_c_Oxidase_Subunit"/>
</dbReference>
<comment type="function">
    <text evidence="19">C-type cytochrome. Part of the cbb3-type cytochrome c oxidase complex.</text>
</comment>
<keyword evidence="7 19" id="KW-0349">Heme</keyword>
<evidence type="ECO:0000256" key="14">
    <source>
        <dbReference type="ARBA" id="ARBA00022989"/>
    </source>
</evidence>
<dbReference type="NCBIfam" id="TIGR00782">
    <property type="entry name" value="ccoP"/>
    <property type="match status" value="1"/>
</dbReference>
<evidence type="ECO:0000259" key="21">
    <source>
        <dbReference type="PROSITE" id="PS51007"/>
    </source>
</evidence>
<keyword evidence="14 20" id="KW-1133">Transmembrane helix</keyword>
<evidence type="ECO:0000256" key="16">
    <source>
        <dbReference type="ARBA" id="ARBA00023004"/>
    </source>
</evidence>
<dbReference type="InterPro" id="IPR004678">
    <property type="entry name" value="Cyt_c_oxidase_cbb3_su3"/>
</dbReference>
<evidence type="ECO:0000256" key="13">
    <source>
        <dbReference type="ARBA" id="ARBA00022982"/>
    </source>
</evidence>
<keyword evidence="11" id="KW-0677">Repeat</keyword>
<accession>A0ABU0YMC0</accession>
<evidence type="ECO:0000256" key="18">
    <source>
        <dbReference type="ARBA" id="ARBA00023136"/>
    </source>
</evidence>
<gene>
    <name evidence="22" type="primary">ccoP</name>
    <name evidence="22" type="ORF">Q8A70_08980</name>
</gene>
<evidence type="ECO:0000256" key="15">
    <source>
        <dbReference type="ARBA" id="ARBA00023002"/>
    </source>
</evidence>
<proteinExistence type="inferred from homology"/>
<dbReference type="InterPro" id="IPR036909">
    <property type="entry name" value="Cyt_c-like_dom_sf"/>
</dbReference>
<evidence type="ECO:0000313" key="22">
    <source>
        <dbReference type="EMBL" id="MDQ7247798.1"/>
    </source>
</evidence>
<dbReference type="PANTHER" id="PTHR33751">
    <property type="entry name" value="CBB3-TYPE CYTOCHROME C OXIDASE SUBUNIT FIXP"/>
    <property type="match status" value="1"/>
</dbReference>
<keyword evidence="18 19" id="KW-0472">Membrane</keyword>
<keyword evidence="15 19" id="KW-0560">Oxidoreductase</keyword>
<evidence type="ECO:0000256" key="11">
    <source>
        <dbReference type="ARBA" id="ARBA00022737"/>
    </source>
</evidence>
<keyword evidence="12 19" id="KW-0375">Hydrogen ion transport</keyword>
<comment type="similarity">
    <text evidence="3 19">Belongs to the CcoP / FixP family.</text>
</comment>
<evidence type="ECO:0000256" key="20">
    <source>
        <dbReference type="SAM" id="Phobius"/>
    </source>
</evidence>
<dbReference type="Proteomes" id="UP001230156">
    <property type="component" value="Unassembled WGS sequence"/>
</dbReference>
<dbReference type="PANTHER" id="PTHR33751:SF1">
    <property type="entry name" value="CBB3-TYPE CYTOCHROME C OXIDASE SUBUNIT FIXP"/>
    <property type="match status" value="1"/>
</dbReference>
<organism evidence="22 23">
    <name type="scientific">Dongia sedimenti</name>
    <dbReference type="NCBI Taxonomy" id="3064282"/>
    <lineage>
        <taxon>Bacteria</taxon>
        <taxon>Pseudomonadati</taxon>
        <taxon>Pseudomonadota</taxon>
        <taxon>Alphaproteobacteria</taxon>
        <taxon>Rhodospirillales</taxon>
        <taxon>Dongiaceae</taxon>
        <taxon>Dongia</taxon>
    </lineage>
</organism>